<protein>
    <submittedName>
        <fullName evidence="1">Uncharacterized protein</fullName>
    </submittedName>
</protein>
<sequence>MTATIAARLSAIQRDDGKNLRENAESPFDWQAADRKCGRTFNWRGSHRAVGRLKCCKISAFRAFF</sequence>
<name>A0A443KN26_9RHOB</name>
<reference evidence="1 2" key="2">
    <citation type="submission" date="2019-01" db="EMBL/GenBank/DDBJ databases">
        <authorList>
            <person name="Li Y."/>
        </authorList>
    </citation>
    <scope>NUCLEOTIDE SEQUENCE [LARGE SCALE GENOMIC DNA]</scope>
    <source>
        <strain evidence="1 2">07D10-4-3</strain>
    </source>
</reference>
<dbReference type="Proteomes" id="UP000284451">
    <property type="component" value="Unassembled WGS sequence"/>
</dbReference>
<reference evidence="1 2" key="1">
    <citation type="submission" date="2019-01" db="EMBL/GenBank/DDBJ databases">
        <title>Sinorhodobacter populi sp. nov. isolated from the symptomatic bark tissue of Populus euramericana canker.</title>
        <authorList>
            <person name="Xu G."/>
        </authorList>
    </citation>
    <scope>NUCLEOTIDE SEQUENCE [LARGE SCALE GENOMIC DNA]</scope>
    <source>
        <strain evidence="1 2">07D10-4-3</strain>
    </source>
</reference>
<evidence type="ECO:0000313" key="1">
    <source>
        <dbReference type="EMBL" id="RWR34189.1"/>
    </source>
</evidence>
<dbReference type="EMBL" id="SAUY01000003">
    <property type="protein sequence ID" value="RWR34189.1"/>
    <property type="molecule type" value="Genomic_DNA"/>
</dbReference>
<comment type="caution">
    <text evidence="1">The sequence shown here is derived from an EMBL/GenBank/DDBJ whole genome shotgun (WGS) entry which is preliminary data.</text>
</comment>
<evidence type="ECO:0000313" key="2">
    <source>
        <dbReference type="Proteomes" id="UP000284451"/>
    </source>
</evidence>
<accession>A0A443KN26</accession>
<dbReference type="AlphaFoldDB" id="A0A443KN26"/>
<gene>
    <name evidence="1" type="ORF">D2T29_04630</name>
</gene>
<proteinExistence type="predicted"/>
<dbReference type="RefSeq" id="WP_128231527.1">
    <property type="nucleotide sequence ID" value="NZ_SAUY01000003.1"/>
</dbReference>
<organism evidence="1 2">
    <name type="scientific">Paenirhodobacter populi</name>
    <dbReference type="NCBI Taxonomy" id="2306993"/>
    <lineage>
        <taxon>Bacteria</taxon>
        <taxon>Pseudomonadati</taxon>
        <taxon>Pseudomonadota</taxon>
        <taxon>Alphaproteobacteria</taxon>
        <taxon>Rhodobacterales</taxon>
        <taxon>Rhodobacter group</taxon>
        <taxon>Paenirhodobacter</taxon>
    </lineage>
</organism>